<dbReference type="EMBL" id="PEIB01000082">
    <property type="protein sequence ID" value="RXJ66444.1"/>
    <property type="molecule type" value="Genomic_DNA"/>
</dbReference>
<gene>
    <name evidence="1" type="ORF">CS022_24585</name>
</gene>
<sequence length="134" mass="15444">MSMNIRLQTNDESKQLELRNISDAGADTYECLAYVKSGWLNCERQFFFGKYYAQEFLKKLSEMNLSFNGVAELKAEYEDQVITIGCNQMGKVVVSGEFIEHSMFSQSFEFGFETDQTVLSDLIKQFTRLLESHS</sequence>
<proteinExistence type="predicted"/>
<dbReference type="OrthoDB" id="7064711at2"/>
<organism evidence="1 2">
    <name type="scientific">Veronia nyctiphanis</name>
    <dbReference type="NCBI Taxonomy" id="1278244"/>
    <lineage>
        <taxon>Bacteria</taxon>
        <taxon>Pseudomonadati</taxon>
        <taxon>Pseudomonadota</taxon>
        <taxon>Gammaproteobacteria</taxon>
        <taxon>Vibrionales</taxon>
        <taxon>Vibrionaceae</taxon>
        <taxon>Veronia</taxon>
    </lineage>
</organism>
<accession>A0A4Q0YA98</accession>
<comment type="caution">
    <text evidence="1">The sequence shown here is derived from an EMBL/GenBank/DDBJ whole genome shotgun (WGS) entry which is preliminary data.</text>
</comment>
<dbReference type="RefSeq" id="WP_129124462.1">
    <property type="nucleotide sequence ID" value="NZ_PEIB01000082.1"/>
</dbReference>
<protein>
    <submittedName>
        <fullName evidence="1">Uncharacterized protein</fullName>
    </submittedName>
</protein>
<dbReference type="Proteomes" id="UP000290287">
    <property type="component" value="Unassembled WGS sequence"/>
</dbReference>
<evidence type="ECO:0000313" key="2">
    <source>
        <dbReference type="Proteomes" id="UP000290287"/>
    </source>
</evidence>
<dbReference type="AlphaFoldDB" id="A0A4Q0YA98"/>
<reference evidence="1 2" key="1">
    <citation type="submission" date="2017-10" db="EMBL/GenBank/DDBJ databases">
        <title>Nyctiphanis sp. nov., isolated from the stomach of the euphausiid Nyctiphanes simplex (Hansen, 1911) in the Gulf of California.</title>
        <authorList>
            <person name="Gomez-Gil B."/>
            <person name="Aguilar-Mendez M."/>
            <person name="Lopez-Cortes A."/>
            <person name="Gomez-Gutierrez J."/>
            <person name="Roque A."/>
            <person name="Lang E."/>
            <person name="Gonzalez-Castillo A."/>
        </authorList>
    </citation>
    <scope>NUCLEOTIDE SEQUENCE [LARGE SCALE GENOMIC DNA]</scope>
    <source>
        <strain evidence="1 2">CAIM 600</strain>
    </source>
</reference>
<evidence type="ECO:0000313" key="1">
    <source>
        <dbReference type="EMBL" id="RXJ66444.1"/>
    </source>
</evidence>
<keyword evidence="2" id="KW-1185">Reference proteome</keyword>
<name>A0A4Q0YA98_9GAMM</name>